<organism evidence="1 2">
    <name type="scientific">Staphylococcus argensis</name>
    <dbReference type="NCBI Taxonomy" id="1607738"/>
    <lineage>
        <taxon>Bacteria</taxon>
        <taxon>Bacillati</taxon>
        <taxon>Bacillota</taxon>
        <taxon>Bacilli</taxon>
        <taxon>Bacillales</taxon>
        <taxon>Staphylococcaceae</taxon>
        <taxon>Staphylococcus</taxon>
    </lineage>
</organism>
<proteinExistence type="predicted"/>
<reference evidence="1 2" key="1">
    <citation type="submission" date="2017-08" db="EMBL/GenBank/DDBJ databases">
        <title>Draft genome sequences of 64 type strains of genus Staph aureus.</title>
        <authorList>
            <person name="Cole K."/>
            <person name="Golubchik T."/>
            <person name="Russell J."/>
            <person name="Foster D."/>
            <person name="Llewelyn M."/>
            <person name="Wilson D."/>
            <person name="Crook D."/>
            <person name="Paul J."/>
        </authorList>
    </citation>
    <scope>NUCLEOTIDE SEQUENCE [LARGE SCALE GENOMIC DNA]</scope>
    <source>
        <strain evidence="1 2">DSM 29875</strain>
    </source>
</reference>
<sequence length="136" mass="16106">MVFNYQPNKLVNTVVKSRMHYYDVKTKSVRFKVRPILIIAIERNYFHTDLTVLPISSVSNKKNIDYKFDISIGKIECPTLRYITRDYCFVRTHKPYTINSNSLFTDSNLDNLKVLYPHKFEQISLAWSEFSESLLK</sequence>
<comment type="caution">
    <text evidence="1">The sequence shown here is derived from an EMBL/GenBank/DDBJ whole genome shotgun (WGS) entry which is preliminary data.</text>
</comment>
<gene>
    <name evidence="1" type="ORF">CD039_02045</name>
</gene>
<dbReference type="Gene3D" id="2.30.30.110">
    <property type="match status" value="1"/>
</dbReference>
<name>A0A2K4FDW9_9STAP</name>
<accession>A0A2K4FDW9</accession>
<dbReference type="AlphaFoldDB" id="A0A2K4FDW9"/>
<dbReference type="EMBL" id="PPPX01000001">
    <property type="protein sequence ID" value="POA09550.1"/>
    <property type="molecule type" value="Genomic_DNA"/>
</dbReference>
<dbReference type="InterPro" id="IPR011067">
    <property type="entry name" value="Plasmid_toxin/cell-grow_inhib"/>
</dbReference>
<dbReference type="Proteomes" id="UP000242712">
    <property type="component" value="Unassembled WGS sequence"/>
</dbReference>
<protein>
    <submittedName>
        <fullName evidence="1">Uncharacterized protein</fullName>
    </submittedName>
</protein>
<evidence type="ECO:0000313" key="1">
    <source>
        <dbReference type="EMBL" id="POA09550.1"/>
    </source>
</evidence>
<keyword evidence="2" id="KW-1185">Reference proteome</keyword>
<evidence type="ECO:0000313" key="2">
    <source>
        <dbReference type="Proteomes" id="UP000242712"/>
    </source>
</evidence>